<dbReference type="Proteomes" id="UP001501295">
    <property type="component" value="Unassembled WGS sequence"/>
</dbReference>
<dbReference type="Gene3D" id="3.20.20.70">
    <property type="entry name" value="Aldolase class I"/>
    <property type="match status" value="1"/>
</dbReference>
<keyword evidence="3" id="KW-0288">FMN</keyword>
<evidence type="ECO:0000313" key="8">
    <source>
        <dbReference type="EMBL" id="GAA4665069.1"/>
    </source>
</evidence>
<evidence type="ECO:0000256" key="6">
    <source>
        <dbReference type="SAM" id="MobiDB-lite"/>
    </source>
</evidence>
<evidence type="ECO:0000256" key="5">
    <source>
        <dbReference type="ARBA" id="ARBA00024042"/>
    </source>
</evidence>
<dbReference type="EMBL" id="BAABLM010000001">
    <property type="protein sequence ID" value="GAA4665069.1"/>
    <property type="molecule type" value="Genomic_DNA"/>
</dbReference>
<keyword evidence="2" id="KW-0285">Flavoprotein</keyword>
<dbReference type="RefSeq" id="WP_345372359.1">
    <property type="nucleotide sequence ID" value="NZ_BAABLM010000001.1"/>
</dbReference>
<dbReference type="PROSITE" id="PS51349">
    <property type="entry name" value="FMN_HYDROXY_ACID_DH_2"/>
    <property type="match status" value="1"/>
</dbReference>
<keyword evidence="9" id="KW-1185">Reference proteome</keyword>
<evidence type="ECO:0000313" key="9">
    <source>
        <dbReference type="Proteomes" id="UP001501295"/>
    </source>
</evidence>
<keyword evidence="4" id="KW-0560">Oxidoreductase</keyword>
<protein>
    <submittedName>
        <fullName evidence="8">Lactate oxidase</fullName>
    </submittedName>
</protein>
<organism evidence="8 9">
    <name type="scientific">Frondihabitans cladoniiphilus</name>
    <dbReference type="NCBI Taxonomy" id="715785"/>
    <lineage>
        <taxon>Bacteria</taxon>
        <taxon>Bacillati</taxon>
        <taxon>Actinomycetota</taxon>
        <taxon>Actinomycetes</taxon>
        <taxon>Micrococcales</taxon>
        <taxon>Microbacteriaceae</taxon>
        <taxon>Frondihabitans</taxon>
    </lineage>
</organism>
<dbReference type="PIRSF" id="PIRSF000138">
    <property type="entry name" value="Al-hdrx_acd_dh"/>
    <property type="match status" value="1"/>
</dbReference>
<evidence type="ECO:0000256" key="1">
    <source>
        <dbReference type="ARBA" id="ARBA00001917"/>
    </source>
</evidence>
<comment type="cofactor">
    <cofactor evidence="1">
        <name>FMN</name>
        <dbReference type="ChEBI" id="CHEBI:58210"/>
    </cofactor>
</comment>
<evidence type="ECO:0000256" key="4">
    <source>
        <dbReference type="ARBA" id="ARBA00023002"/>
    </source>
</evidence>
<accession>A0ABP8VJU1</accession>
<dbReference type="SUPFAM" id="SSF51395">
    <property type="entry name" value="FMN-linked oxidoreductases"/>
    <property type="match status" value="1"/>
</dbReference>
<dbReference type="InterPro" id="IPR012133">
    <property type="entry name" value="Alpha-hydoxy_acid_DH_FMN"/>
</dbReference>
<reference evidence="9" key="1">
    <citation type="journal article" date="2019" name="Int. J. Syst. Evol. Microbiol.">
        <title>The Global Catalogue of Microorganisms (GCM) 10K type strain sequencing project: providing services to taxonomists for standard genome sequencing and annotation.</title>
        <authorList>
            <consortium name="The Broad Institute Genomics Platform"/>
            <consortium name="The Broad Institute Genome Sequencing Center for Infectious Disease"/>
            <person name="Wu L."/>
            <person name="Ma J."/>
        </authorList>
    </citation>
    <scope>NUCLEOTIDE SEQUENCE [LARGE SCALE GENOMIC DNA]</scope>
    <source>
        <strain evidence="9">JCM 18956</strain>
    </source>
</reference>
<evidence type="ECO:0000256" key="3">
    <source>
        <dbReference type="ARBA" id="ARBA00022643"/>
    </source>
</evidence>
<dbReference type="InterPro" id="IPR008259">
    <property type="entry name" value="FMN_hydac_DH_AS"/>
</dbReference>
<dbReference type="PANTHER" id="PTHR10578:SF107">
    <property type="entry name" value="2-HYDROXYACID OXIDASE 1"/>
    <property type="match status" value="1"/>
</dbReference>
<comment type="similarity">
    <text evidence="5">Belongs to the FMN-dependent alpha-hydroxy acid dehydrogenase family.</text>
</comment>
<dbReference type="InterPro" id="IPR037396">
    <property type="entry name" value="FMN_HAD"/>
</dbReference>
<comment type="caution">
    <text evidence="8">The sequence shown here is derived from an EMBL/GenBank/DDBJ whole genome shotgun (WGS) entry which is preliminary data.</text>
</comment>
<feature type="region of interest" description="Disordered" evidence="6">
    <location>
        <begin position="1"/>
        <end position="20"/>
    </location>
</feature>
<proteinExistence type="inferred from homology"/>
<dbReference type="Pfam" id="PF01070">
    <property type="entry name" value="FMN_dh"/>
    <property type="match status" value="1"/>
</dbReference>
<dbReference type="CDD" id="cd02809">
    <property type="entry name" value="alpha_hydroxyacid_oxid_FMN"/>
    <property type="match status" value="1"/>
</dbReference>
<name>A0ABP8VJU1_9MICO</name>
<sequence length="343" mass="35370">MTEVHGGVDGDSAGPDGFAWPESVDPRAAAYIEGALGDASARNFAAWREHLIVPRVLRDVTQVSTEWHHDGRTSSAPIAIAPWASQTFVHPDGERATSRGAWAAGVPIVLSSNSATRVADLPGVDEGGAPFWSQLYVSPDRGDIVPYLEASKAAGALGFVVTVDAPTVPTDFPFRAPIRDIAPPSVNFAGGVMPAIAADLSLDDFRRIRETTGLPVLAKGVLSPADAAMLVDAGVDGVIVSNHGGRQLGGVVSTGAALPGVARAVAGRVPVWVDGGIRSGEDVFRAIALGADAVLVGRPAARALVDGAAGVEALVRRLRDELVTVMTMAGCTTLAEIDRSLLA</sequence>
<gene>
    <name evidence="8" type="ORF">GCM10025780_02790</name>
</gene>
<dbReference type="InterPro" id="IPR000262">
    <property type="entry name" value="FMN-dep_DH"/>
</dbReference>
<dbReference type="PANTHER" id="PTHR10578">
    <property type="entry name" value="S -2-HYDROXY-ACID OXIDASE-RELATED"/>
    <property type="match status" value="1"/>
</dbReference>
<dbReference type="PROSITE" id="PS00557">
    <property type="entry name" value="FMN_HYDROXY_ACID_DH_1"/>
    <property type="match status" value="1"/>
</dbReference>
<feature type="domain" description="FMN hydroxy acid dehydrogenase" evidence="7">
    <location>
        <begin position="41"/>
        <end position="343"/>
    </location>
</feature>
<dbReference type="InterPro" id="IPR013785">
    <property type="entry name" value="Aldolase_TIM"/>
</dbReference>
<evidence type="ECO:0000259" key="7">
    <source>
        <dbReference type="PROSITE" id="PS51349"/>
    </source>
</evidence>
<evidence type="ECO:0000256" key="2">
    <source>
        <dbReference type="ARBA" id="ARBA00022630"/>
    </source>
</evidence>